<sequence length="544" mass="60047">MLAACAGNNGNTGNNGNEATEGTNTNTNGNTGTEQPAGEWAVKKFDPPVTVTSAIAIRDSDKLRGGDTPENNPITRYFEETNGIKTKWKWLLTDQNDALNQKIRLALASGEELPDVLAVGDAVLLNELIESGSIMSIDEAFEKYASPRTKEAYEKNKDVWQAVTKDGKKWALPQISDGFVGDPIMWIREDWLKAVNMKAPTNLEEFEAVLAAFKKKYPDKTPLAVTGKNTQSPLSGWMGDVQFLFGSTQPYIWDKDANGKLQYGSVQPTAKDALVKLNDWFNKGYISKEFGTHDEQKATSIFTAGDAGIVFGPGWMGGWPISDTLKNVKGSEVKAYELPSGIDGNVGRTGTKLAYNMYVFRKGFDNMEAIFQIWDAGLGYLLEDEKNPFAAGFGEGYDYVMKDGKPSWDVPEGNVELRYLLVAPGNKPPGMVEGPSIYERVLAGKKDTVYEQKVAFSSQPLSLEGNATALKQLDKAHRNLYIGAPTKTYSEKWTLLNTLETETFIKIVYGKAKPEAFDQFVKDWKAKGGDAITEEVNAWYEEVK</sequence>
<protein>
    <recommendedName>
        <fullName evidence="5">ABC transporter substrate-binding protein</fullName>
    </recommendedName>
</protein>
<proteinExistence type="predicted"/>
<dbReference type="Proteomes" id="UP000076927">
    <property type="component" value="Chromosome"/>
</dbReference>
<reference evidence="3 4" key="1">
    <citation type="submission" date="2015-01" db="EMBL/GenBank/DDBJ databases">
        <title>Paenibacillus swuensis/DY6/whole genome sequencing.</title>
        <authorList>
            <person name="Kim M.K."/>
            <person name="Srinivasan S."/>
            <person name="Lee J.-J."/>
        </authorList>
    </citation>
    <scope>NUCLEOTIDE SEQUENCE [LARGE SCALE GENOMIC DNA]</scope>
    <source>
        <strain evidence="3 4">DY6</strain>
    </source>
</reference>
<dbReference type="PANTHER" id="PTHR43649:SF33">
    <property type="entry name" value="POLYGALACTURONAN_RHAMNOGALACTURONAN-BINDING PROTEIN YTCQ"/>
    <property type="match status" value="1"/>
</dbReference>
<keyword evidence="4" id="KW-1185">Reference proteome</keyword>
<dbReference type="InterPro" id="IPR050490">
    <property type="entry name" value="Bact_solute-bd_prot1"/>
</dbReference>
<evidence type="ECO:0000256" key="1">
    <source>
        <dbReference type="ARBA" id="ARBA00022729"/>
    </source>
</evidence>
<feature type="compositionally biased region" description="Low complexity" evidence="2">
    <location>
        <begin position="1"/>
        <end position="34"/>
    </location>
</feature>
<dbReference type="EMBL" id="CP011388">
    <property type="protein sequence ID" value="ANE49120.1"/>
    <property type="molecule type" value="Genomic_DNA"/>
</dbReference>
<name>A0A172TQ23_9BACL</name>
<dbReference type="PANTHER" id="PTHR43649">
    <property type="entry name" value="ARABINOSE-BINDING PROTEIN-RELATED"/>
    <property type="match status" value="1"/>
</dbReference>
<dbReference type="Gene3D" id="3.40.190.10">
    <property type="entry name" value="Periplasmic binding protein-like II"/>
    <property type="match status" value="3"/>
</dbReference>
<evidence type="ECO:0000313" key="3">
    <source>
        <dbReference type="EMBL" id="ANE49120.1"/>
    </source>
</evidence>
<evidence type="ECO:0000256" key="2">
    <source>
        <dbReference type="SAM" id="MobiDB-lite"/>
    </source>
</evidence>
<dbReference type="PATRIC" id="fig|1178515.4.peg.4557"/>
<dbReference type="AlphaFoldDB" id="A0A172TQ23"/>
<feature type="region of interest" description="Disordered" evidence="2">
    <location>
        <begin position="1"/>
        <end position="39"/>
    </location>
</feature>
<dbReference type="SUPFAM" id="SSF53850">
    <property type="entry name" value="Periplasmic binding protein-like II"/>
    <property type="match status" value="1"/>
</dbReference>
<accession>A0A172TQ23</accession>
<evidence type="ECO:0008006" key="5">
    <source>
        <dbReference type="Google" id="ProtNLM"/>
    </source>
</evidence>
<organism evidence="3 4">
    <name type="scientific">Paenibacillus swuensis</name>
    <dbReference type="NCBI Taxonomy" id="1178515"/>
    <lineage>
        <taxon>Bacteria</taxon>
        <taxon>Bacillati</taxon>
        <taxon>Bacillota</taxon>
        <taxon>Bacilli</taxon>
        <taxon>Bacillales</taxon>
        <taxon>Paenibacillaceae</taxon>
        <taxon>Paenibacillus</taxon>
    </lineage>
</organism>
<gene>
    <name evidence="3" type="ORF">SY83_22465</name>
</gene>
<evidence type="ECO:0000313" key="4">
    <source>
        <dbReference type="Proteomes" id="UP000076927"/>
    </source>
</evidence>
<dbReference type="KEGG" id="pswu:SY83_22465"/>
<keyword evidence="1" id="KW-0732">Signal</keyword>
<dbReference type="STRING" id="1178515.SY83_22465"/>